<keyword evidence="5" id="KW-1185">Reference proteome</keyword>
<keyword evidence="1" id="KW-0812">Transmembrane</keyword>
<evidence type="ECO:0008006" key="6">
    <source>
        <dbReference type="Google" id="ProtNLM"/>
    </source>
</evidence>
<accession>A0A272ESA7</accession>
<organism evidence="3 4">
    <name type="scientific">Candidatus Dactylopiibacterium carminicum</name>
    <dbReference type="NCBI Taxonomy" id="857335"/>
    <lineage>
        <taxon>Bacteria</taxon>
        <taxon>Pseudomonadati</taxon>
        <taxon>Pseudomonadota</taxon>
        <taxon>Betaproteobacteria</taxon>
        <taxon>Rhodocyclales</taxon>
        <taxon>Rhodocyclaceae</taxon>
        <taxon>Candidatus Dactylopiibacterium</taxon>
    </lineage>
</organism>
<evidence type="ECO:0000313" key="3">
    <source>
        <dbReference type="EMBL" id="PAS92999.1"/>
    </source>
</evidence>
<dbReference type="Proteomes" id="UP000216107">
    <property type="component" value="Unassembled WGS sequence"/>
</dbReference>
<gene>
    <name evidence="2" type="ORF">BGI27_00875</name>
    <name evidence="3" type="ORF">CGU29_09460</name>
</gene>
<protein>
    <recommendedName>
        <fullName evidence="6">AI-2E family transporter</fullName>
    </recommendedName>
</protein>
<keyword evidence="1" id="KW-1133">Transmembrane helix</keyword>
<comment type="caution">
    <text evidence="3">The sequence shown here is derived from an EMBL/GenBank/DDBJ whole genome shotgun (WGS) entry which is preliminary data.</text>
</comment>
<sequence length="79" mass="8877">MSGTSNAPRSASDQLPRLIGAAILLVMLDYGRNVLIPIALAIVLALLMAPLIRRLRHWGLGRLWRSPCCCCFWAFRWRG</sequence>
<reference evidence="3 4" key="2">
    <citation type="submission" date="2017-07" db="EMBL/GenBank/DDBJ databases">
        <title>Candidatus Dactylopiibacterium carminicum, a nitrogen-fixing symbiont of the cochineal insect Dactylopius coccus and Dactylopius opuntiae (Hemiptera: Coccoidea: Dactylopiidae).</title>
        <authorList>
            <person name="Vera A."/>
        </authorList>
    </citation>
    <scope>NUCLEOTIDE SEQUENCE [LARGE SCALE GENOMIC DNA]</scope>
    <source>
        <strain evidence="3 4">NFDCM</strain>
    </source>
</reference>
<feature type="transmembrane region" description="Helical" evidence="1">
    <location>
        <begin position="34"/>
        <end position="52"/>
    </location>
</feature>
<evidence type="ECO:0000256" key="1">
    <source>
        <dbReference type="SAM" id="Phobius"/>
    </source>
</evidence>
<dbReference type="EMBL" id="NMRN01000025">
    <property type="protein sequence ID" value="PAS92999.1"/>
    <property type="molecule type" value="Genomic_DNA"/>
</dbReference>
<evidence type="ECO:0000313" key="4">
    <source>
        <dbReference type="Proteomes" id="UP000216107"/>
    </source>
</evidence>
<dbReference type="EMBL" id="MDUX01000002">
    <property type="protein sequence ID" value="KAF7600697.1"/>
    <property type="molecule type" value="Genomic_DNA"/>
</dbReference>
<evidence type="ECO:0000313" key="5">
    <source>
        <dbReference type="Proteomes" id="UP000623509"/>
    </source>
</evidence>
<reference evidence="2 5" key="1">
    <citation type="submission" date="2016-08" db="EMBL/GenBank/DDBJ databases">
        <title>Candidatus Dactylopiibacterium carminicum genome sequence.</title>
        <authorList>
            <person name="Ramirez-Puebla S.T."/>
            <person name="Ormeno-Orrillo E."/>
            <person name="Vera-Ponce De Leon A."/>
            <person name="Luis L."/>
            <person name="Sanchez-Flores A."/>
            <person name="Monica R."/>
            <person name="Martinez-Romero E."/>
        </authorList>
    </citation>
    <scope>NUCLEOTIDE SEQUENCE [LARGE SCALE GENOMIC DNA]</scope>
    <source>
        <strain evidence="2">END1</strain>
    </source>
</reference>
<dbReference type="AlphaFoldDB" id="A0A272ESA7"/>
<proteinExistence type="predicted"/>
<keyword evidence="1" id="KW-0472">Membrane</keyword>
<dbReference type="RefSeq" id="WP_095523045.1">
    <property type="nucleotide sequence ID" value="NZ_MDUX01000002.1"/>
</dbReference>
<dbReference type="Proteomes" id="UP000623509">
    <property type="component" value="Unassembled WGS sequence"/>
</dbReference>
<name>A0A272ESA7_9RHOO</name>
<evidence type="ECO:0000313" key="2">
    <source>
        <dbReference type="EMBL" id="KAF7600697.1"/>
    </source>
</evidence>